<keyword evidence="4" id="KW-0611">Plant defense</keyword>
<keyword evidence="10" id="KW-1185">Reference proteome</keyword>
<dbReference type="InterPro" id="IPR055414">
    <property type="entry name" value="LRR_R13L4/SHOC2-like"/>
</dbReference>
<dbReference type="GO" id="GO:0006952">
    <property type="term" value="P:defense response"/>
    <property type="evidence" value="ECO:0007669"/>
    <property type="project" value="UniProtKB-KW"/>
</dbReference>
<dbReference type="Gene3D" id="1.10.8.430">
    <property type="entry name" value="Helical domain of apoptotic protease-activating factors"/>
    <property type="match status" value="1"/>
</dbReference>
<evidence type="ECO:0000256" key="1">
    <source>
        <dbReference type="ARBA" id="ARBA00008894"/>
    </source>
</evidence>
<evidence type="ECO:0000256" key="3">
    <source>
        <dbReference type="ARBA" id="ARBA00022737"/>
    </source>
</evidence>
<keyword evidence="2" id="KW-0433">Leucine-rich repeat</keyword>
<dbReference type="InterPro" id="IPR032675">
    <property type="entry name" value="LRR_dom_sf"/>
</dbReference>
<dbReference type="Pfam" id="PF23598">
    <property type="entry name" value="LRR_14"/>
    <property type="match status" value="1"/>
</dbReference>
<dbReference type="PANTHER" id="PTHR33463">
    <property type="entry name" value="NB-ARC DOMAIN-CONTAINING PROTEIN-RELATED"/>
    <property type="match status" value="1"/>
</dbReference>
<keyword evidence="3" id="KW-0677">Repeat</keyword>
<dbReference type="Gene3D" id="3.80.10.10">
    <property type="entry name" value="Ribonuclease Inhibitor"/>
    <property type="match status" value="2"/>
</dbReference>
<dbReference type="PANTHER" id="PTHR33463:SF209">
    <property type="entry name" value="DISEASE RESISTANCE PROTEIN RPS2-LIKE"/>
    <property type="match status" value="1"/>
</dbReference>
<dbReference type="GO" id="GO:0043531">
    <property type="term" value="F:ADP binding"/>
    <property type="evidence" value="ECO:0007669"/>
    <property type="project" value="InterPro"/>
</dbReference>
<feature type="domain" description="NB-ARC" evidence="6">
    <location>
        <begin position="169"/>
        <end position="325"/>
    </location>
</feature>
<dbReference type="InterPro" id="IPR050905">
    <property type="entry name" value="Plant_NBS-LRR"/>
</dbReference>
<dbReference type="InterPro" id="IPR002182">
    <property type="entry name" value="NB-ARC"/>
</dbReference>
<proteinExistence type="inferred from homology"/>
<dbReference type="PRINTS" id="PR00364">
    <property type="entry name" value="DISEASERSIST"/>
</dbReference>
<gene>
    <name evidence="9" type="ORF">TEA_015158</name>
</gene>
<feature type="domain" description="Disease resistance R13L4/SHOC-2-like LRR" evidence="8">
    <location>
        <begin position="516"/>
        <end position="693"/>
    </location>
</feature>
<evidence type="ECO:0000313" key="10">
    <source>
        <dbReference type="Proteomes" id="UP000306102"/>
    </source>
</evidence>
<feature type="domain" description="Disease resistance protein At4g27190-like leucine-rich repeats" evidence="7">
    <location>
        <begin position="831"/>
        <end position="953"/>
    </location>
</feature>
<dbReference type="Gene3D" id="3.40.50.300">
    <property type="entry name" value="P-loop containing nucleotide triphosphate hydrolases"/>
    <property type="match status" value="1"/>
</dbReference>
<evidence type="ECO:0000256" key="4">
    <source>
        <dbReference type="ARBA" id="ARBA00022821"/>
    </source>
</evidence>
<protein>
    <submittedName>
        <fullName evidence="9">Uncharacterized protein</fullName>
    </submittedName>
</protein>
<reference evidence="9 10" key="1">
    <citation type="journal article" date="2018" name="Proc. Natl. Acad. Sci. U.S.A.">
        <title>Draft genome sequence of Camellia sinensis var. sinensis provides insights into the evolution of the tea genome and tea quality.</title>
        <authorList>
            <person name="Wei C."/>
            <person name="Yang H."/>
            <person name="Wang S."/>
            <person name="Zhao J."/>
            <person name="Liu C."/>
            <person name="Gao L."/>
            <person name="Xia E."/>
            <person name="Lu Y."/>
            <person name="Tai Y."/>
            <person name="She G."/>
            <person name="Sun J."/>
            <person name="Cao H."/>
            <person name="Tong W."/>
            <person name="Gao Q."/>
            <person name="Li Y."/>
            <person name="Deng W."/>
            <person name="Jiang X."/>
            <person name="Wang W."/>
            <person name="Chen Q."/>
            <person name="Zhang S."/>
            <person name="Li H."/>
            <person name="Wu J."/>
            <person name="Wang P."/>
            <person name="Li P."/>
            <person name="Shi C."/>
            <person name="Zheng F."/>
            <person name="Jian J."/>
            <person name="Huang B."/>
            <person name="Shan D."/>
            <person name="Shi M."/>
            <person name="Fang C."/>
            <person name="Yue Y."/>
            <person name="Li F."/>
            <person name="Li D."/>
            <person name="Wei S."/>
            <person name="Han B."/>
            <person name="Jiang C."/>
            <person name="Yin Y."/>
            <person name="Xia T."/>
            <person name="Zhang Z."/>
            <person name="Bennetzen J.L."/>
            <person name="Zhao S."/>
            <person name="Wan X."/>
        </authorList>
    </citation>
    <scope>NUCLEOTIDE SEQUENCE [LARGE SCALE GENOMIC DNA]</scope>
    <source>
        <strain evidence="10">cv. Shuchazao</strain>
        <tissue evidence="9">Leaf</tissue>
    </source>
</reference>
<evidence type="ECO:0000313" key="9">
    <source>
        <dbReference type="EMBL" id="THG11780.1"/>
    </source>
</evidence>
<keyword evidence="5" id="KW-0547">Nucleotide-binding</keyword>
<dbReference type="InterPro" id="IPR057135">
    <property type="entry name" value="At4g27190-like_LRR"/>
</dbReference>
<evidence type="ECO:0000259" key="8">
    <source>
        <dbReference type="Pfam" id="PF23598"/>
    </source>
</evidence>
<evidence type="ECO:0000256" key="2">
    <source>
        <dbReference type="ARBA" id="ARBA00022614"/>
    </source>
</evidence>
<evidence type="ECO:0000256" key="5">
    <source>
        <dbReference type="ARBA" id="ARBA00022840"/>
    </source>
</evidence>
<comment type="similarity">
    <text evidence="1">Belongs to the disease resistance NB-LRR family.</text>
</comment>
<dbReference type="InterPro" id="IPR042197">
    <property type="entry name" value="Apaf_helical"/>
</dbReference>
<dbReference type="GO" id="GO:0005524">
    <property type="term" value="F:ATP binding"/>
    <property type="evidence" value="ECO:0007669"/>
    <property type="project" value="UniProtKB-KW"/>
</dbReference>
<dbReference type="Pfam" id="PF00931">
    <property type="entry name" value="NB-ARC"/>
    <property type="match status" value="1"/>
</dbReference>
<evidence type="ECO:0000259" key="7">
    <source>
        <dbReference type="Pfam" id="PF23247"/>
    </source>
</evidence>
<dbReference type="InterPro" id="IPR027417">
    <property type="entry name" value="P-loop_NTPase"/>
</dbReference>
<evidence type="ECO:0000259" key="6">
    <source>
        <dbReference type="Pfam" id="PF00931"/>
    </source>
</evidence>
<dbReference type="SUPFAM" id="SSF52058">
    <property type="entry name" value="L domain-like"/>
    <property type="match status" value="1"/>
</dbReference>
<dbReference type="SUPFAM" id="SSF52540">
    <property type="entry name" value="P-loop containing nucleoside triphosphate hydrolases"/>
    <property type="match status" value="1"/>
</dbReference>
<dbReference type="STRING" id="542762.A0A4S4E6W9"/>
<accession>A0A4S4E6W9</accession>
<sequence>MTAEVAAAAAAMGALTQAKTAFWAPIVDTIASSNNMEEIYTALKEAIAMLGAKRDDHQNEIQRRKIKMPSKTYDQWIHRVIKTEEEVKKLLARYDKQSESSQIICFLPRSNFSNEMKKKGEKVIKLLEDSNQLGSILVDQPLEPVIKLIAPNIKKFSTLQMPLEDTLDLLKKDKVKGIAISGMMGTGKTAIMKNLNNHEEVAKRFDMVMWIKVSAGEGNENLDMSQLQNAIAKRLKVDMEGTSDSDDIAKRISNELNGKRYLLLLDDVKADLDIHQMGIPPCENGSKIVLTTRESHIRFPRVDRVVKVTYLSPKESFRMFQDVANCPKLKDDREAEACAWKIIRECGGHPLLINIIASVFQKKDLKLWSEGFKSLKRFSEKGQHELKELRNVIKFCHDDLEDTQRKCLLYGVLYPEEKDIYIDCLLECWEAEDFLGNGGDSRKAYIDGIHILNSLKDKSLLEEHKNPKYVTMHKCIRQVLLYILSDDPNYKLLVQQMPPDAKCWSEKIWISLIGKFDKLPDCPNCGSLSTLFLQKNWALKSIPASFFEHMTSLKVLDLLHTGIELLPSSLSKVIGLKVLYLNYCEYLMELPSSLEKLEHLEVLDIRGSGFSNIPSFIGNLKSLRHFRVSFAKCESENDTKEVEFNCNMISNLSKLEELIIDVKSLRHQSNKVVVTIIKNVVTLKNLTKLQFCFLNEEVVDVIEVGTPTTYLRINFPEANILYTFIEETRSWRSIQDIRSFQFFIDCPNSKYPCIPKFYEYERYVRYCNGEGINHPIFEVLANVDAFDLVNKKDIKHLSDLGIPSMKEVKGCQIENCTALETVVDSEILPNVKHLYMKNLPKLQSIWNDRVDPATLTKLKTLVLSSCQMLRIIFPLVVIQHLREIECLKIEDCPEIVEVVEQSATAGNQELLPKLRKVVLCGLPKLGSICADNSLKWPALEKLNIHNCPALIKLPFGKDNAENLKLIQVEKQWWENLQNQEVKEQLQQFCTFR</sequence>
<keyword evidence="5" id="KW-0067">ATP-binding</keyword>
<organism evidence="9 10">
    <name type="scientific">Camellia sinensis var. sinensis</name>
    <name type="common">China tea</name>
    <dbReference type="NCBI Taxonomy" id="542762"/>
    <lineage>
        <taxon>Eukaryota</taxon>
        <taxon>Viridiplantae</taxon>
        <taxon>Streptophyta</taxon>
        <taxon>Embryophyta</taxon>
        <taxon>Tracheophyta</taxon>
        <taxon>Spermatophyta</taxon>
        <taxon>Magnoliopsida</taxon>
        <taxon>eudicotyledons</taxon>
        <taxon>Gunneridae</taxon>
        <taxon>Pentapetalae</taxon>
        <taxon>asterids</taxon>
        <taxon>Ericales</taxon>
        <taxon>Theaceae</taxon>
        <taxon>Camellia</taxon>
    </lineage>
</organism>
<dbReference type="Pfam" id="PF23247">
    <property type="entry name" value="LRR_RPS2"/>
    <property type="match status" value="1"/>
</dbReference>
<dbReference type="EMBL" id="SDRB02007039">
    <property type="protein sequence ID" value="THG11780.1"/>
    <property type="molecule type" value="Genomic_DNA"/>
</dbReference>
<comment type="caution">
    <text evidence="9">The sequence shown here is derived from an EMBL/GenBank/DDBJ whole genome shotgun (WGS) entry which is preliminary data.</text>
</comment>
<dbReference type="Proteomes" id="UP000306102">
    <property type="component" value="Unassembled WGS sequence"/>
</dbReference>
<dbReference type="AlphaFoldDB" id="A0A4S4E6W9"/>
<name>A0A4S4E6W9_CAMSN</name>